<dbReference type="Proteomes" id="UP000288168">
    <property type="component" value="Unassembled WGS sequence"/>
</dbReference>
<organism evidence="1 2">
    <name type="scientific">Fusarium duplospermum</name>
    <dbReference type="NCBI Taxonomy" id="1325734"/>
    <lineage>
        <taxon>Eukaryota</taxon>
        <taxon>Fungi</taxon>
        <taxon>Dikarya</taxon>
        <taxon>Ascomycota</taxon>
        <taxon>Pezizomycotina</taxon>
        <taxon>Sordariomycetes</taxon>
        <taxon>Hypocreomycetidae</taxon>
        <taxon>Hypocreales</taxon>
        <taxon>Nectriaceae</taxon>
        <taxon>Fusarium</taxon>
        <taxon>Fusarium solani species complex</taxon>
    </lineage>
</organism>
<protein>
    <submittedName>
        <fullName evidence="1">Uncharacterized protein</fullName>
    </submittedName>
</protein>
<evidence type="ECO:0000313" key="1">
    <source>
        <dbReference type="EMBL" id="RSL42488.1"/>
    </source>
</evidence>
<name>A0A428NNV9_9HYPO</name>
<gene>
    <name evidence="1" type="ORF">CEP54_015462</name>
</gene>
<reference evidence="1 2" key="1">
    <citation type="submission" date="2017-06" db="EMBL/GenBank/DDBJ databases">
        <title>Comparative genomic analysis of Ambrosia Fusariam Clade fungi.</title>
        <authorList>
            <person name="Stajich J.E."/>
            <person name="Carrillo J."/>
            <person name="Kijimoto T."/>
            <person name="Eskalen A."/>
            <person name="O'Donnell K."/>
            <person name="Kasson M."/>
        </authorList>
    </citation>
    <scope>NUCLEOTIDE SEQUENCE [LARGE SCALE GENOMIC DNA]</scope>
    <source>
        <strain evidence="1 2">NRRL62584</strain>
    </source>
</reference>
<evidence type="ECO:0000313" key="2">
    <source>
        <dbReference type="Proteomes" id="UP000288168"/>
    </source>
</evidence>
<keyword evidence="2" id="KW-1185">Reference proteome</keyword>
<accession>A0A428NNV9</accession>
<comment type="caution">
    <text evidence="1">The sequence shown here is derived from an EMBL/GenBank/DDBJ whole genome shotgun (WGS) entry which is preliminary data.</text>
</comment>
<dbReference type="AlphaFoldDB" id="A0A428NNV9"/>
<proteinExistence type="predicted"/>
<dbReference type="EMBL" id="NKCI01000365">
    <property type="protein sequence ID" value="RSL42488.1"/>
    <property type="molecule type" value="Genomic_DNA"/>
</dbReference>
<sequence length="99" mass="11218">MLRFIRTGSPAPNFIPILHNFVSIDEKNPGDFPNTAATILAQAAQILIFAPTAWNPDIKYSADEQAYPHRYPRAYGPNQEHTVADRFSLEDLNRAIYML</sequence>